<dbReference type="AlphaFoldDB" id="A0AAD4QUN7"/>
<evidence type="ECO:0000313" key="4">
    <source>
        <dbReference type="Proteomes" id="UP001201812"/>
    </source>
</evidence>
<dbReference type="InterPro" id="IPR002921">
    <property type="entry name" value="Fungal_lipase-type"/>
</dbReference>
<dbReference type="PANTHER" id="PTHR45908">
    <property type="entry name" value="PROTEIN CBG11750-RELATED"/>
    <property type="match status" value="1"/>
</dbReference>
<dbReference type="CDD" id="cd00519">
    <property type="entry name" value="Lipase_3"/>
    <property type="match status" value="1"/>
</dbReference>
<evidence type="ECO:0000313" key="3">
    <source>
        <dbReference type="EMBL" id="KAI1690464.1"/>
    </source>
</evidence>
<dbReference type="Pfam" id="PF01764">
    <property type="entry name" value="Lipase_3"/>
    <property type="match status" value="1"/>
</dbReference>
<feature type="chain" id="PRO_5042288871" evidence="1">
    <location>
        <begin position="23"/>
        <end position="372"/>
    </location>
</feature>
<dbReference type="Proteomes" id="UP001201812">
    <property type="component" value="Unassembled WGS sequence"/>
</dbReference>
<proteinExistence type="predicted"/>
<evidence type="ECO:0000256" key="1">
    <source>
        <dbReference type="SAM" id="SignalP"/>
    </source>
</evidence>
<dbReference type="GO" id="GO:0006629">
    <property type="term" value="P:lipid metabolic process"/>
    <property type="evidence" value="ECO:0007669"/>
    <property type="project" value="InterPro"/>
</dbReference>
<dbReference type="PANTHER" id="PTHR45908:SF5">
    <property type="entry name" value="FUNGAL LIPASE-LIKE DOMAIN-CONTAINING PROTEIN"/>
    <property type="match status" value="1"/>
</dbReference>
<keyword evidence="4" id="KW-1185">Reference proteome</keyword>
<reference evidence="3" key="1">
    <citation type="submission" date="2022-01" db="EMBL/GenBank/DDBJ databases">
        <title>Genome Sequence Resource for Two Populations of Ditylenchus destructor, the Migratory Endoparasitic Phytonematode.</title>
        <authorList>
            <person name="Zhang H."/>
            <person name="Lin R."/>
            <person name="Xie B."/>
        </authorList>
    </citation>
    <scope>NUCLEOTIDE SEQUENCE</scope>
    <source>
        <strain evidence="3">BazhouSP</strain>
    </source>
</reference>
<sequence length="372" mass="43656">MSTNFLLLKLGMAAILWRIVFCEYIRTEAYRPQLAKMLSKMCCVAYGDDDESIQVNMIENGYHILQSTLPGNSMFYTFPNTGWFGASLRFFVAVDYHPWTVTEHPTSRKKMFIVFQGTALHLGQISEEVAKTVFQTFKSLFKANEDPLKLNAYFKEKFDIMWPSIEAILAQPQYKNYRVYFTGHSLGGAFASLAAYYTFTKKLRDRWLINVYTFGQPRVGGWEYARQFDEMAFYSSYRIVNQKDIIPHLPACRDSLWDKGYMDEELWLYPNACGRIKRDYNRSSKYFHHGREIWYKNGMDGDVNDFIQNTLFDYDCMLEDVEQRSAQIRLDKKIAKAKSEKIAKLMNSHIADQERMLGRKLQNHGRHFTNFV</sequence>
<protein>
    <submittedName>
        <fullName evidence="3">Lipase (Class 3) domain-containing protein</fullName>
    </submittedName>
</protein>
<keyword evidence="1" id="KW-0732">Signal</keyword>
<accession>A0AAD4QUN7</accession>
<gene>
    <name evidence="3" type="ORF">DdX_22466</name>
</gene>
<dbReference type="InterPro" id="IPR029058">
    <property type="entry name" value="AB_hydrolase_fold"/>
</dbReference>
<feature type="signal peptide" evidence="1">
    <location>
        <begin position="1"/>
        <end position="22"/>
    </location>
</feature>
<dbReference type="EMBL" id="JAKKPZ010001203">
    <property type="protein sequence ID" value="KAI1690464.1"/>
    <property type="molecule type" value="Genomic_DNA"/>
</dbReference>
<feature type="domain" description="Fungal lipase-type" evidence="2">
    <location>
        <begin position="113"/>
        <end position="252"/>
    </location>
</feature>
<organism evidence="3 4">
    <name type="scientific">Ditylenchus destructor</name>
    <dbReference type="NCBI Taxonomy" id="166010"/>
    <lineage>
        <taxon>Eukaryota</taxon>
        <taxon>Metazoa</taxon>
        <taxon>Ecdysozoa</taxon>
        <taxon>Nematoda</taxon>
        <taxon>Chromadorea</taxon>
        <taxon>Rhabditida</taxon>
        <taxon>Tylenchina</taxon>
        <taxon>Tylenchomorpha</taxon>
        <taxon>Sphaerularioidea</taxon>
        <taxon>Anguinidae</taxon>
        <taxon>Anguininae</taxon>
        <taxon>Ditylenchus</taxon>
    </lineage>
</organism>
<comment type="caution">
    <text evidence="3">The sequence shown here is derived from an EMBL/GenBank/DDBJ whole genome shotgun (WGS) entry which is preliminary data.</text>
</comment>
<name>A0AAD4QUN7_9BILA</name>
<evidence type="ECO:0000259" key="2">
    <source>
        <dbReference type="Pfam" id="PF01764"/>
    </source>
</evidence>
<dbReference type="Gene3D" id="3.40.50.1820">
    <property type="entry name" value="alpha/beta hydrolase"/>
    <property type="match status" value="1"/>
</dbReference>
<dbReference type="SUPFAM" id="SSF53474">
    <property type="entry name" value="alpha/beta-Hydrolases"/>
    <property type="match status" value="1"/>
</dbReference>